<evidence type="ECO:0000313" key="3">
    <source>
        <dbReference type="Proteomes" id="UP000198426"/>
    </source>
</evidence>
<dbReference type="AlphaFoldDB" id="A0A239HJ11"/>
<accession>A0A239HJ11</accession>
<dbReference type="PANTHER" id="PTHR13696:SF96">
    <property type="entry name" value="COBQ_COBB_MIND_PARA NUCLEOTIDE BINDING DOMAIN-CONTAINING PROTEIN"/>
    <property type="match status" value="1"/>
</dbReference>
<dbReference type="Proteomes" id="UP000198426">
    <property type="component" value="Unassembled WGS sequence"/>
</dbReference>
<dbReference type="Pfam" id="PF01656">
    <property type="entry name" value="CbiA"/>
    <property type="match status" value="1"/>
</dbReference>
<dbReference type="SUPFAM" id="SSF52540">
    <property type="entry name" value="P-loop containing nucleoside triphosphate hydrolases"/>
    <property type="match status" value="1"/>
</dbReference>
<dbReference type="EMBL" id="FZOY01000003">
    <property type="protein sequence ID" value="SNS81312.1"/>
    <property type="molecule type" value="Genomic_DNA"/>
</dbReference>
<keyword evidence="3" id="KW-1185">Reference proteome</keyword>
<name>A0A239HJ11_9RHOB</name>
<dbReference type="Gene3D" id="3.40.50.300">
    <property type="entry name" value="P-loop containing nucleotide triphosphate hydrolases"/>
    <property type="match status" value="1"/>
</dbReference>
<evidence type="ECO:0000259" key="1">
    <source>
        <dbReference type="Pfam" id="PF01656"/>
    </source>
</evidence>
<dbReference type="InterPro" id="IPR050678">
    <property type="entry name" value="DNA_Partitioning_ATPase"/>
</dbReference>
<dbReference type="OrthoDB" id="69313at2"/>
<protein>
    <submittedName>
        <fullName evidence="2">Chromosome partitioning protein</fullName>
    </submittedName>
</protein>
<dbReference type="RefSeq" id="WP_089233019.1">
    <property type="nucleotide sequence ID" value="NZ_FZOY01000003.1"/>
</dbReference>
<dbReference type="PIRSF" id="PIRSF009320">
    <property type="entry name" value="Nuc_binding_HP_1000"/>
    <property type="match status" value="1"/>
</dbReference>
<feature type="domain" description="CobQ/CobB/MinD/ParA nucleotide binding" evidence="1">
    <location>
        <begin position="4"/>
        <end position="183"/>
    </location>
</feature>
<dbReference type="CDD" id="cd02042">
    <property type="entry name" value="ParAB_family"/>
    <property type="match status" value="1"/>
</dbReference>
<evidence type="ECO:0000313" key="2">
    <source>
        <dbReference type="EMBL" id="SNS81312.1"/>
    </source>
</evidence>
<reference evidence="2 3" key="1">
    <citation type="submission" date="2017-06" db="EMBL/GenBank/DDBJ databases">
        <authorList>
            <person name="Kim H.J."/>
            <person name="Triplett B.A."/>
        </authorList>
    </citation>
    <scope>NUCLEOTIDE SEQUENCE [LARGE SCALE GENOMIC DNA]</scope>
    <source>
        <strain evidence="2 3">DSM 29339</strain>
    </source>
</reference>
<dbReference type="InterPro" id="IPR002586">
    <property type="entry name" value="CobQ/CobB/MinD/ParA_Nub-bd_dom"/>
</dbReference>
<gene>
    <name evidence="2" type="ORF">SAMN05421757_103444</name>
</gene>
<dbReference type="PANTHER" id="PTHR13696">
    <property type="entry name" value="P-LOOP CONTAINING NUCLEOSIDE TRIPHOSPHATE HYDROLASE"/>
    <property type="match status" value="1"/>
</dbReference>
<sequence length="209" mass="23246">MKAILIANRKGGCGKTTTAITLATALADGGWKVALADADLQKSTTRWLKRRPKDATEITHLDWTSSRALGEAPKGLDWVVIDAPGALRDEGSEQLVAEAKAVICPVMPSFFDADSTKRFLRDLQDIKRVRKGKVRIELLANRVRSRGRANDQLDRFFRKLGQEPLARISERVAYGDLAEEGLSIFDKPQAAYRPMRAQWDPVIRSLTTS</sequence>
<proteinExistence type="predicted"/>
<organism evidence="2 3">
    <name type="scientific">Tropicimonas sediminicola</name>
    <dbReference type="NCBI Taxonomy" id="1031541"/>
    <lineage>
        <taxon>Bacteria</taxon>
        <taxon>Pseudomonadati</taxon>
        <taxon>Pseudomonadota</taxon>
        <taxon>Alphaproteobacteria</taxon>
        <taxon>Rhodobacterales</taxon>
        <taxon>Roseobacteraceae</taxon>
        <taxon>Tropicimonas</taxon>
    </lineage>
</organism>
<dbReference type="InterPro" id="IPR027417">
    <property type="entry name" value="P-loop_NTPase"/>
</dbReference>